<dbReference type="EMBL" id="CM037153">
    <property type="protein sequence ID" value="KAH7858557.1"/>
    <property type="molecule type" value="Genomic_DNA"/>
</dbReference>
<keyword evidence="2" id="KW-1185">Reference proteome</keyword>
<accession>A0ACB7YY42</accession>
<protein>
    <submittedName>
        <fullName evidence="1">Uncharacterized protein</fullName>
    </submittedName>
</protein>
<organism evidence="1 2">
    <name type="scientific">Vaccinium darrowii</name>
    <dbReference type="NCBI Taxonomy" id="229202"/>
    <lineage>
        <taxon>Eukaryota</taxon>
        <taxon>Viridiplantae</taxon>
        <taxon>Streptophyta</taxon>
        <taxon>Embryophyta</taxon>
        <taxon>Tracheophyta</taxon>
        <taxon>Spermatophyta</taxon>
        <taxon>Magnoliopsida</taxon>
        <taxon>eudicotyledons</taxon>
        <taxon>Gunneridae</taxon>
        <taxon>Pentapetalae</taxon>
        <taxon>asterids</taxon>
        <taxon>Ericales</taxon>
        <taxon>Ericaceae</taxon>
        <taxon>Vaccinioideae</taxon>
        <taxon>Vaccinieae</taxon>
        <taxon>Vaccinium</taxon>
    </lineage>
</organism>
<sequence>MENLEEQKQPRRREEYSPSAASNDGDGLLQSKAVTDSDLTDMKLKAVTQEFLELEIKGKAIAHQLPEDLLMDILSRIPAKSLLQWKSVSKYWYSLIENPSFISLHHTRAQPNDCLFLRRRVVNVNQVALALMASPTEFGNLNLSFSGRHFGDMQLSDSCNGVLCLQNKSEIVICNPAIRESRLLPLPFRQTGRSSYLGFTFDPKANDFKAIKFVTRNCHPCDILTLPRQAMEEHFQNHETECKCPLRPVCFPNVYVYALSTDTWRQTDAVVPDYCIYHVHQSYRCTSSDGVFYWLAHDHGDDVMHICVFRTFEELFERIPLPGHFRLKSLNNICLLKDSLVLVMSDSFGQRRVDRVDTRFDIWVMDEYGVQESWTKKYTVGPFLGCYDALGFRPNVEVLLMRCNYREMVSYDLRTHKIVEYDPLRDTPDSSLANEVFHYTESLISVRRLISKKKKKKSTSTKKKSTLKNKNWTSID</sequence>
<gene>
    <name evidence="1" type="ORF">Vadar_025260</name>
</gene>
<dbReference type="Proteomes" id="UP000828048">
    <property type="component" value="Chromosome 3"/>
</dbReference>
<comment type="caution">
    <text evidence="1">The sequence shown here is derived from an EMBL/GenBank/DDBJ whole genome shotgun (WGS) entry which is preliminary data.</text>
</comment>
<reference evidence="1 2" key="1">
    <citation type="journal article" date="2021" name="Hortic Res">
        <title>High-quality reference genome and annotation aids understanding of berry development for evergreen blueberry (Vaccinium darrowii).</title>
        <authorList>
            <person name="Yu J."/>
            <person name="Hulse-Kemp A.M."/>
            <person name="Babiker E."/>
            <person name="Staton M."/>
        </authorList>
    </citation>
    <scope>NUCLEOTIDE SEQUENCE [LARGE SCALE GENOMIC DNA]</scope>
    <source>
        <strain evidence="2">cv. NJ 8807/NJ 8810</strain>
        <tissue evidence="1">Young leaf</tissue>
    </source>
</reference>
<name>A0ACB7YY42_9ERIC</name>
<evidence type="ECO:0000313" key="2">
    <source>
        <dbReference type="Proteomes" id="UP000828048"/>
    </source>
</evidence>
<proteinExistence type="predicted"/>
<evidence type="ECO:0000313" key="1">
    <source>
        <dbReference type="EMBL" id="KAH7858557.1"/>
    </source>
</evidence>